<proteinExistence type="inferred from homology"/>
<dbReference type="Gene3D" id="3.80.10.10">
    <property type="entry name" value="Ribonuclease Inhibitor"/>
    <property type="match status" value="1"/>
</dbReference>
<keyword evidence="5" id="KW-0677">Repeat</keyword>
<dbReference type="SMART" id="SM00365">
    <property type="entry name" value="LRR_SD22"/>
    <property type="match status" value="2"/>
</dbReference>
<dbReference type="AlphaFoldDB" id="A0A7I4D0K2"/>
<keyword evidence="3" id="KW-0963">Cytoplasm</keyword>
<evidence type="ECO:0000256" key="6">
    <source>
        <dbReference type="ARBA" id="ARBA00023069"/>
    </source>
</evidence>
<dbReference type="PANTHER" id="PTHR18849">
    <property type="entry name" value="LEUCINE RICH REPEAT PROTEIN"/>
    <property type="match status" value="1"/>
</dbReference>
<evidence type="ECO:0000256" key="3">
    <source>
        <dbReference type="ARBA" id="ARBA00022490"/>
    </source>
</evidence>
<feature type="compositionally biased region" description="Basic and acidic residues" evidence="9">
    <location>
        <begin position="242"/>
        <end position="252"/>
    </location>
</feature>
<evidence type="ECO:0000313" key="10">
    <source>
        <dbReference type="EnsemblPlants" id="Pp3c26_4770V3.3"/>
    </source>
</evidence>
<evidence type="ECO:0000256" key="2">
    <source>
        <dbReference type="ARBA" id="ARBA00004496"/>
    </source>
</evidence>
<sequence length="272" mass="31846">MGGEITQEMIRRRSEHNECVLYTMEELVLQEESIERIDKTLGILCPHLKILYMPNNLIPRLQNLHKLKELEYLNISLNNILKIEGLEKCEQLQKLDMTLNFVDIQNLPSVCSLKVNVHLKELFLTGNPCTDWDGYRNYVIAKLSHLKRLDAWEIKPRERIIALQEIHHLEEDLQAMGSFASSDLVKASETPQIRRDAKGELKRTYTPDTRIAEHRELKELRQEEERKSHRPDSQVKPSTRRKGFDPLPEHGQRVYQRNEGGYDSHPLTIYSC</sequence>
<dbReference type="InterPro" id="IPR032675">
    <property type="entry name" value="LRR_dom_sf"/>
</dbReference>
<dbReference type="Pfam" id="PF14580">
    <property type="entry name" value="LRR_9"/>
    <property type="match status" value="1"/>
</dbReference>
<dbReference type="FunFam" id="3.80.10.10:FF:000052">
    <property type="entry name" value="Leucine rich repeat containing 6"/>
    <property type="match status" value="1"/>
</dbReference>
<dbReference type="Proteomes" id="UP000006727">
    <property type="component" value="Chromosome 26"/>
</dbReference>
<evidence type="ECO:0000256" key="8">
    <source>
        <dbReference type="ARBA" id="ARBA00049982"/>
    </source>
</evidence>
<dbReference type="SUPFAM" id="SSF52058">
    <property type="entry name" value="L domain-like"/>
    <property type="match status" value="1"/>
</dbReference>
<evidence type="ECO:0000256" key="1">
    <source>
        <dbReference type="ARBA" id="ARBA00004138"/>
    </source>
</evidence>
<reference evidence="10" key="3">
    <citation type="submission" date="2020-12" db="UniProtKB">
        <authorList>
            <consortium name="EnsemblPlants"/>
        </authorList>
    </citation>
    <scope>IDENTIFICATION</scope>
</reference>
<accession>A0A7I4D0K2</accession>
<reference evidence="10 11" key="1">
    <citation type="journal article" date="2008" name="Science">
        <title>The Physcomitrella genome reveals evolutionary insights into the conquest of land by plants.</title>
        <authorList>
            <person name="Rensing S."/>
            <person name="Lang D."/>
            <person name="Zimmer A."/>
            <person name="Terry A."/>
            <person name="Salamov A."/>
            <person name="Shapiro H."/>
            <person name="Nishiyama T."/>
            <person name="Perroud P.-F."/>
            <person name="Lindquist E."/>
            <person name="Kamisugi Y."/>
            <person name="Tanahashi T."/>
            <person name="Sakakibara K."/>
            <person name="Fujita T."/>
            <person name="Oishi K."/>
            <person name="Shin-I T."/>
            <person name="Kuroki Y."/>
            <person name="Toyoda A."/>
            <person name="Suzuki Y."/>
            <person name="Hashimoto A."/>
            <person name="Yamaguchi K."/>
            <person name="Sugano A."/>
            <person name="Kohara Y."/>
            <person name="Fujiyama A."/>
            <person name="Anterola A."/>
            <person name="Aoki S."/>
            <person name="Ashton N."/>
            <person name="Barbazuk W.B."/>
            <person name="Barker E."/>
            <person name="Bennetzen J."/>
            <person name="Bezanilla M."/>
            <person name="Blankenship R."/>
            <person name="Cho S.H."/>
            <person name="Dutcher S."/>
            <person name="Estelle M."/>
            <person name="Fawcett J.A."/>
            <person name="Gundlach H."/>
            <person name="Hanada K."/>
            <person name="Heyl A."/>
            <person name="Hicks K.A."/>
            <person name="Hugh J."/>
            <person name="Lohr M."/>
            <person name="Mayer K."/>
            <person name="Melkozernov A."/>
            <person name="Murata T."/>
            <person name="Nelson D."/>
            <person name="Pils B."/>
            <person name="Prigge M."/>
            <person name="Reiss B."/>
            <person name="Renner T."/>
            <person name="Rombauts S."/>
            <person name="Rushton P."/>
            <person name="Sanderfoot A."/>
            <person name="Schween G."/>
            <person name="Shiu S.-H."/>
            <person name="Stueber K."/>
            <person name="Theodoulou F.L."/>
            <person name="Tu H."/>
            <person name="Van de Peer Y."/>
            <person name="Verrier P.J."/>
            <person name="Waters E."/>
            <person name="Wood A."/>
            <person name="Yang L."/>
            <person name="Cove D."/>
            <person name="Cuming A."/>
            <person name="Hasebe M."/>
            <person name="Lucas S."/>
            <person name="Mishler D.B."/>
            <person name="Reski R."/>
            <person name="Grigoriev I."/>
            <person name="Quatrano R.S."/>
            <person name="Boore J.L."/>
        </authorList>
    </citation>
    <scope>NUCLEOTIDE SEQUENCE [LARGE SCALE GENOMIC DNA]</scope>
    <source>
        <strain evidence="10 11">cv. Gransden 2004</strain>
    </source>
</reference>
<keyword evidence="11" id="KW-1185">Reference proteome</keyword>
<feature type="region of interest" description="Disordered" evidence="9">
    <location>
        <begin position="187"/>
        <end position="272"/>
    </location>
</feature>
<keyword evidence="6" id="KW-0969">Cilium</keyword>
<reference evidence="10 11" key="2">
    <citation type="journal article" date="2018" name="Plant J.">
        <title>The Physcomitrella patens chromosome-scale assembly reveals moss genome structure and evolution.</title>
        <authorList>
            <person name="Lang D."/>
            <person name="Ullrich K.K."/>
            <person name="Murat F."/>
            <person name="Fuchs J."/>
            <person name="Jenkins J."/>
            <person name="Haas F.B."/>
            <person name="Piednoel M."/>
            <person name="Gundlach H."/>
            <person name="Van Bel M."/>
            <person name="Meyberg R."/>
            <person name="Vives C."/>
            <person name="Morata J."/>
            <person name="Symeonidi A."/>
            <person name="Hiss M."/>
            <person name="Muchero W."/>
            <person name="Kamisugi Y."/>
            <person name="Saleh O."/>
            <person name="Blanc G."/>
            <person name="Decker E.L."/>
            <person name="van Gessel N."/>
            <person name="Grimwood J."/>
            <person name="Hayes R.D."/>
            <person name="Graham S.W."/>
            <person name="Gunter L.E."/>
            <person name="McDaniel S.F."/>
            <person name="Hoernstein S.N.W."/>
            <person name="Larsson A."/>
            <person name="Li F.W."/>
            <person name="Perroud P.F."/>
            <person name="Phillips J."/>
            <person name="Ranjan P."/>
            <person name="Rokshar D.S."/>
            <person name="Rothfels C.J."/>
            <person name="Schneider L."/>
            <person name="Shu S."/>
            <person name="Stevenson D.W."/>
            <person name="Thummler F."/>
            <person name="Tillich M."/>
            <person name="Villarreal Aguilar J.C."/>
            <person name="Widiez T."/>
            <person name="Wong G.K."/>
            <person name="Wymore A."/>
            <person name="Zhang Y."/>
            <person name="Zimmer A.D."/>
            <person name="Quatrano R.S."/>
            <person name="Mayer K.F.X."/>
            <person name="Goodstein D."/>
            <person name="Casacuberta J.M."/>
            <person name="Vandepoele K."/>
            <person name="Reski R."/>
            <person name="Cuming A.C."/>
            <person name="Tuskan G.A."/>
            <person name="Maumus F."/>
            <person name="Salse J."/>
            <person name="Schmutz J."/>
            <person name="Rensing S.A."/>
        </authorList>
    </citation>
    <scope>NUCLEOTIDE SEQUENCE [LARGE SCALE GENOMIC DNA]</scope>
    <source>
        <strain evidence="10 11">cv. Gransden 2004</strain>
    </source>
</reference>
<comment type="subcellular location">
    <subcellularLocation>
        <location evidence="1">Cell projection</location>
        <location evidence="1">Cilium</location>
    </subcellularLocation>
    <subcellularLocation>
        <location evidence="2">Cytoplasm</location>
    </subcellularLocation>
</comment>
<protein>
    <recommendedName>
        <fullName evidence="12">U2A'/phosphoprotein 32 family A C-terminal domain-containing protein</fullName>
    </recommendedName>
</protein>
<name>A0A7I4D0K2_PHYPA</name>
<keyword evidence="7" id="KW-0966">Cell projection</keyword>
<evidence type="ECO:0000256" key="9">
    <source>
        <dbReference type="SAM" id="MobiDB-lite"/>
    </source>
</evidence>
<dbReference type="GO" id="GO:0005737">
    <property type="term" value="C:cytoplasm"/>
    <property type="evidence" value="ECO:0000318"/>
    <property type="project" value="GO_Central"/>
</dbReference>
<dbReference type="EnsemblPlants" id="Pp3c26_4770V3.3">
    <property type="protein sequence ID" value="Pp3c26_4770V3.3"/>
    <property type="gene ID" value="Pp3c26_4770"/>
</dbReference>
<dbReference type="GO" id="GO:0005929">
    <property type="term" value="C:cilium"/>
    <property type="evidence" value="ECO:0007669"/>
    <property type="project" value="UniProtKB-SubCell"/>
</dbReference>
<comment type="similarity">
    <text evidence="8">Belongs to the tilB family.</text>
</comment>
<dbReference type="PANTHER" id="PTHR18849:SF0">
    <property type="entry name" value="CILIA- AND FLAGELLA-ASSOCIATED PROTEIN 410-RELATED"/>
    <property type="match status" value="1"/>
</dbReference>
<keyword evidence="4" id="KW-0433">Leucine-rich repeat</keyword>
<evidence type="ECO:0008006" key="12">
    <source>
        <dbReference type="Google" id="ProtNLM"/>
    </source>
</evidence>
<dbReference type="Gramene" id="Pp3c26_4770V3.3">
    <property type="protein sequence ID" value="Pp3c26_4770V3.3"/>
    <property type="gene ID" value="Pp3c26_4770"/>
</dbReference>
<organism evidence="10 11">
    <name type="scientific">Physcomitrium patens</name>
    <name type="common">Spreading-leaved earth moss</name>
    <name type="synonym">Physcomitrella patens</name>
    <dbReference type="NCBI Taxonomy" id="3218"/>
    <lineage>
        <taxon>Eukaryota</taxon>
        <taxon>Viridiplantae</taxon>
        <taxon>Streptophyta</taxon>
        <taxon>Embryophyta</taxon>
        <taxon>Bryophyta</taxon>
        <taxon>Bryophytina</taxon>
        <taxon>Bryopsida</taxon>
        <taxon>Funariidae</taxon>
        <taxon>Funariales</taxon>
        <taxon>Funariaceae</taxon>
        <taxon>Physcomitrium</taxon>
    </lineage>
</organism>
<dbReference type="InterPro" id="IPR001611">
    <property type="entry name" value="Leu-rich_rpt"/>
</dbReference>
<evidence type="ECO:0000256" key="4">
    <source>
        <dbReference type="ARBA" id="ARBA00022614"/>
    </source>
</evidence>
<feature type="compositionally biased region" description="Basic and acidic residues" evidence="9">
    <location>
        <begin position="192"/>
        <end position="233"/>
    </location>
</feature>
<evidence type="ECO:0000256" key="5">
    <source>
        <dbReference type="ARBA" id="ARBA00022737"/>
    </source>
</evidence>
<evidence type="ECO:0000256" key="7">
    <source>
        <dbReference type="ARBA" id="ARBA00023273"/>
    </source>
</evidence>
<dbReference type="InParanoid" id="A0A7I4D0K2"/>
<dbReference type="PROSITE" id="PS51450">
    <property type="entry name" value="LRR"/>
    <property type="match status" value="2"/>
</dbReference>
<evidence type="ECO:0000313" key="11">
    <source>
        <dbReference type="Proteomes" id="UP000006727"/>
    </source>
</evidence>
<dbReference type="EMBL" id="ABEU02000026">
    <property type="status" value="NOT_ANNOTATED_CDS"/>
    <property type="molecule type" value="Genomic_DNA"/>
</dbReference>